<proteinExistence type="predicted"/>
<organism evidence="2 3">
    <name type="scientific">Deinococcus yavapaiensis KR-236</name>
    <dbReference type="NCBI Taxonomy" id="694435"/>
    <lineage>
        <taxon>Bacteria</taxon>
        <taxon>Thermotogati</taxon>
        <taxon>Deinococcota</taxon>
        <taxon>Deinococci</taxon>
        <taxon>Deinococcales</taxon>
        <taxon>Deinococcaceae</taxon>
        <taxon>Deinococcus</taxon>
    </lineage>
</organism>
<name>A0A318S6Y3_9DEIO</name>
<dbReference type="AlphaFoldDB" id="A0A318S6Y3"/>
<accession>A0A318S6Y3</accession>
<keyword evidence="3" id="KW-1185">Reference proteome</keyword>
<evidence type="ECO:0000313" key="2">
    <source>
        <dbReference type="EMBL" id="PYE53399.1"/>
    </source>
</evidence>
<dbReference type="RefSeq" id="WP_110887180.1">
    <property type="nucleotide sequence ID" value="NZ_QJSX01000009.1"/>
</dbReference>
<feature type="region of interest" description="Disordered" evidence="1">
    <location>
        <begin position="51"/>
        <end position="90"/>
    </location>
</feature>
<sequence length="90" mass="9695">MTTPTPDLEAILQDAVFARKLALALMSVLQDKNILSEQDVAVIIGAARRSAVASSTSNAVREEARAVLAPEEETRRETDAPPPLLLDLEL</sequence>
<evidence type="ECO:0000256" key="1">
    <source>
        <dbReference type="SAM" id="MobiDB-lite"/>
    </source>
</evidence>
<protein>
    <submittedName>
        <fullName evidence="2">Uncharacterized protein</fullName>
    </submittedName>
</protein>
<dbReference type="Proteomes" id="UP000248326">
    <property type="component" value="Unassembled WGS sequence"/>
</dbReference>
<evidence type="ECO:0000313" key="3">
    <source>
        <dbReference type="Proteomes" id="UP000248326"/>
    </source>
</evidence>
<dbReference type="EMBL" id="QJSX01000009">
    <property type="protein sequence ID" value="PYE53399.1"/>
    <property type="molecule type" value="Genomic_DNA"/>
</dbReference>
<comment type="caution">
    <text evidence="2">The sequence shown here is derived from an EMBL/GenBank/DDBJ whole genome shotgun (WGS) entry which is preliminary data.</text>
</comment>
<reference evidence="2 3" key="1">
    <citation type="submission" date="2018-06" db="EMBL/GenBank/DDBJ databases">
        <title>Genomic Encyclopedia of Type Strains, Phase IV (KMG-IV): sequencing the most valuable type-strain genomes for metagenomic binning, comparative biology and taxonomic classification.</title>
        <authorList>
            <person name="Goeker M."/>
        </authorList>
    </citation>
    <scope>NUCLEOTIDE SEQUENCE [LARGE SCALE GENOMIC DNA]</scope>
    <source>
        <strain evidence="2 3">DSM 18048</strain>
    </source>
</reference>
<gene>
    <name evidence="2" type="ORF">DES52_109176</name>
</gene>